<name>A0A6B0SH97_9EURY</name>
<dbReference type="InterPro" id="IPR043927">
    <property type="entry name" value="DUF5778"/>
</dbReference>
<evidence type="ECO:0000313" key="1">
    <source>
        <dbReference type="EMBL" id="MXR21018.1"/>
    </source>
</evidence>
<sequence length="138" mass="15250">MSETVNEDLYRDTVELLKPGDIELAGAVVHTTYDSSEESMLHQLTLDAGEAVAERAGKGDTYVYSGNDSDEFGVNQHQGLTLEDDEFVWECQQLVREGTFDLVLYWEATGDQDAVLADVRNLDGVDRVVAITEAGFEL</sequence>
<accession>A0A6B0SH97</accession>
<dbReference type="EMBL" id="WUUU01000077">
    <property type="protein sequence ID" value="MXR21018.1"/>
    <property type="molecule type" value="Genomic_DNA"/>
</dbReference>
<protein>
    <submittedName>
        <fullName evidence="1">Uncharacterized protein</fullName>
    </submittedName>
</protein>
<evidence type="ECO:0000313" key="2">
    <source>
        <dbReference type="Proteomes" id="UP000471521"/>
    </source>
</evidence>
<dbReference type="Pfam" id="PF19090">
    <property type="entry name" value="DUF5778"/>
    <property type="match status" value="1"/>
</dbReference>
<organism evidence="1 2">
    <name type="scientific">Halobacterium bonnevillei</name>
    <dbReference type="NCBI Taxonomy" id="2692200"/>
    <lineage>
        <taxon>Archaea</taxon>
        <taxon>Methanobacteriati</taxon>
        <taxon>Methanobacteriota</taxon>
        <taxon>Stenosarchaea group</taxon>
        <taxon>Halobacteria</taxon>
        <taxon>Halobacteriales</taxon>
        <taxon>Halobacteriaceae</taxon>
        <taxon>Halobacterium</taxon>
    </lineage>
</organism>
<gene>
    <name evidence="1" type="ORF">GRX66_10530</name>
</gene>
<dbReference type="OrthoDB" id="337273at2157"/>
<dbReference type="RefSeq" id="WP_159526520.1">
    <property type="nucleotide sequence ID" value="NZ_WUUU01000077.1"/>
</dbReference>
<dbReference type="Proteomes" id="UP000471521">
    <property type="component" value="Unassembled WGS sequence"/>
</dbReference>
<proteinExistence type="predicted"/>
<dbReference type="AlphaFoldDB" id="A0A6B0SH97"/>
<comment type="caution">
    <text evidence="1">The sequence shown here is derived from an EMBL/GenBank/DDBJ whole genome shotgun (WGS) entry which is preliminary data.</text>
</comment>
<keyword evidence="2" id="KW-1185">Reference proteome</keyword>
<reference evidence="1 2" key="1">
    <citation type="submission" date="2019-12" db="EMBL/GenBank/DDBJ databases">
        <title>Isolation and characterization of three novel carbon monoxide-oxidizing members of Halobacteria from salione crusts and soils.</title>
        <authorList>
            <person name="Myers M.R."/>
            <person name="King G.M."/>
        </authorList>
    </citation>
    <scope>NUCLEOTIDE SEQUENCE [LARGE SCALE GENOMIC DNA]</scope>
    <source>
        <strain evidence="1 2">PCN9</strain>
    </source>
</reference>